<evidence type="ECO:0000259" key="2">
    <source>
        <dbReference type="Pfam" id="PF12773"/>
    </source>
</evidence>
<organism evidence="3 4">
    <name type="scientific">Candidatus Dojkabacteria bacterium</name>
    <dbReference type="NCBI Taxonomy" id="2099670"/>
    <lineage>
        <taxon>Bacteria</taxon>
        <taxon>Candidatus Dojkabacteria</taxon>
    </lineage>
</organism>
<name>A0A955RKR0_9BACT</name>
<evidence type="ECO:0000256" key="1">
    <source>
        <dbReference type="SAM" id="Phobius"/>
    </source>
</evidence>
<evidence type="ECO:0000313" key="4">
    <source>
        <dbReference type="Proteomes" id="UP000754563"/>
    </source>
</evidence>
<evidence type="ECO:0000313" key="3">
    <source>
        <dbReference type="EMBL" id="MCA9386036.1"/>
    </source>
</evidence>
<dbReference type="Pfam" id="PF12773">
    <property type="entry name" value="DZR"/>
    <property type="match status" value="1"/>
</dbReference>
<accession>A0A955RKR0</accession>
<comment type="caution">
    <text evidence="3">The sequence shown here is derived from an EMBL/GenBank/DDBJ whole genome shotgun (WGS) entry which is preliminary data.</text>
</comment>
<reference evidence="3" key="2">
    <citation type="journal article" date="2021" name="Microbiome">
        <title>Successional dynamics and alternative stable states in a saline activated sludge microbial community over 9 years.</title>
        <authorList>
            <person name="Wang Y."/>
            <person name="Ye J."/>
            <person name="Ju F."/>
            <person name="Liu L."/>
            <person name="Boyd J.A."/>
            <person name="Deng Y."/>
            <person name="Parks D.H."/>
            <person name="Jiang X."/>
            <person name="Yin X."/>
            <person name="Woodcroft B.J."/>
            <person name="Tyson G.W."/>
            <person name="Hugenholtz P."/>
            <person name="Polz M.F."/>
            <person name="Zhang T."/>
        </authorList>
    </citation>
    <scope>NUCLEOTIDE SEQUENCE</scope>
    <source>
        <strain evidence="3">HKST-UBA11</strain>
    </source>
</reference>
<protein>
    <recommendedName>
        <fullName evidence="2">DZANK-type domain-containing protein</fullName>
    </recommendedName>
</protein>
<keyword evidence="1" id="KW-0472">Membrane</keyword>
<keyword evidence="1" id="KW-1133">Transmembrane helix</keyword>
<reference evidence="3" key="1">
    <citation type="submission" date="2020-04" db="EMBL/GenBank/DDBJ databases">
        <authorList>
            <person name="Zhang T."/>
        </authorList>
    </citation>
    <scope>NUCLEOTIDE SEQUENCE</scope>
    <source>
        <strain evidence="3">HKST-UBA11</strain>
    </source>
</reference>
<sequence length="182" mass="21517">MNAFFETLFLLHPNELQLLMDVLFVGVIVGVYLVPLVFVIIDIRKRYTNPRQKMWLILMAILFFPIFLFTYTMFRRQHTVDDDQEYEREHTLSMIEAKATVCPKCDGICRENDNFCGTCGFLLHRICEQCNIITDFSWEYCTNCGYELEQPEIPQLNESTEKRTKLVEALGYKIQHLIIKEK</sequence>
<dbReference type="InterPro" id="IPR025874">
    <property type="entry name" value="DZR"/>
</dbReference>
<keyword evidence="1" id="KW-0812">Transmembrane</keyword>
<feature type="domain" description="DZANK-type" evidence="2">
    <location>
        <begin position="102"/>
        <end position="145"/>
    </location>
</feature>
<dbReference type="AlphaFoldDB" id="A0A955RKR0"/>
<dbReference type="EMBL" id="JAGQLH010000071">
    <property type="protein sequence ID" value="MCA9386036.1"/>
    <property type="molecule type" value="Genomic_DNA"/>
</dbReference>
<feature type="transmembrane region" description="Helical" evidence="1">
    <location>
        <begin position="55"/>
        <end position="74"/>
    </location>
</feature>
<proteinExistence type="predicted"/>
<gene>
    <name evidence="3" type="ORF">KC717_05300</name>
</gene>
<feature type="transmembrane region" description="Helical" evidence="1">
    <location>
        <begin position="22"/>
        <end position="43"/>
    </location>
</feature>
<dbReference type="Proteomes" id="UP000754563">
    <property type="component" value="Unassembled WGS sequence"/>
</dbReference>